<dbReference type="Gene3D" id="2.60.40.1180">
    <property type="entry name" value="Golgi alpha-mannosidase II"/>
    <property type="match status" value="1"/>
</dbReference>
<dbReference type="AlphaFoldDB" id="A0A495DTS9"/>
<evidence type="ECO:0000256" key="1">
    <source>
        <dbReference type="ARBA" id="ARBA00007951"/>
    </source>
</evidence>
<dbReference type="PANTHER" id="PTHR10030">
    <property type="entry name" value="ALPHA-L-FUCOSIDASE"/>
    <property type="match status" value="1"/>
</dbReference>
<evidence type="ECO:0000256" key="3">
    <source>
        <dbReference type="ARBA" id="ARBA00022729"/>
    </source>
</evidence>
<proteinExistence type="inferred from homology"/>
<dbReference type="PANTHER" id="PTHR10030:SF37">
    <property type="entry name" value="ALPHA-L-FUCOSIDASE-RELATED"/>
    <property type="match status" value="1"/>
</dbReference>
<protein>
    <recommendedName>
        <fullName evidence="2">alpha-L-fucosidase</fullName>
        <ecNumber evidence="2">3.2.1.51</ecNumber>
    </recommendedName>
</protein>
<dbReference type="GO" id="GO:0016139">
    <property type="term" value="P:glycoside catabolic process"/>
    <property type="evidence" value="ECO:0007669"/>
    <property type="project" value="TreeGrafter"/>
</dbReference>
<evidence type="ECO:0000256" key="2">
    <source>
        <dbReference type="ARBA" id="ARBA00012662"/>
    </source>
</evidence>
<keyword evidence="4" id="KW-0378">Hydrolase</keyword>
<comment type="caution">
    <text evidence="7">The sequence shown here is derived from an EMBL/GenBank/DDBJ whole genome shotgun (WGS) entry which is preliminary data.</text>
</comment>
<feature type="domain" description="Glycoside hydrolase family 29 N-terminal" evidence="6">
    <location>
        <begin position="25"/>
        <end position="405"/>
    </location>
</feature>
<dbReference type="SMART" id="SM00812">
    <property type="entry name" value="Alpha_L_fucos"/>
    <property type="match status" value="1"/>
</dbReference>
<keyword evidence="8" id="KW-1185">Reference proteome</keyword>
<dbReference type="GO" id="GO:0006004">
    <property type="term" value="P:fucose metabolic process"/>
    <property type="evidence" value="ECO:0007669"/>
    <property type="project" value="TreeGrafter"/>
</dbReference>
<dbReference type="SUPFAM" id="SSF51445">
    <property type="entry name" value="(Trans)glycosidases"/>
    <property type="match status" value="1"/>
</dbReference>
<sequence length="762" mass="86407">MKSLKSISVLLLLAVFLGCKVEKKEEIVQKYEPSVESLQSYETPEWFNEAKFGIWVCWNAYAHTAVGDWYARNMYIEGHKHYKHHVENYGHPSEYGYKDIIQDWKGEEFNAEELVDLFVDVGAKYIVGMANHHDNYDLWDSKHHSWNSVNYGPKRDIMGEFHKAVRKYENQGIRWGVTSHVERASCWFQTNKGADKEGPYAGVPYDGNDKNYETLYLPPDPNGDAKPTQPSNAPTYWRENWLARCKDLFDNYDPDFFYVDGGVPFPGEDKGQTGLDMISYLYNQSKDRHNGENEAVMCIKDWYKKAPYGEWGYYYEGIATLNIERARLPQIRKQPWQTDTSIGDWTYVKDGDYRSATEIIQELIDIVSKNGNMLLNVSPMGNGKLDKKAYDLLKEIGAWMKINGESIYGTKPWLTSGVEQERFVTKGDNTIYLSYFEPAKDGKINIFYFAPQEGKSLGITSITILGHEDKAVKWESTTNGLSLEIPSNIEHKHALVFKIEGSKFSNIDEKPIEKLFDRTDALIEWFDAQNKSVFENKYTSISSDYRGNTWAIRAADNELVQLKNGKEIALGLKAKDIGANAAGTVYVGIDGSVNLHIPNKLEWVDFPEGDDRITHKSTDGKEWFKLPGIKVERCDITQTGTVWVIDDKGTVTYYNDLVWKPLEKKAEDIACGGGWVGLVAAVSNGQLERFDGTHWTNLGGKNLKTLDISITEEVIVALSTEGKVSLFDKMGTVNLNESKSYKDVGCGLNQGNGDNTVMLISK</sequence>
<dbReference type="GO" id="GO:0005764">
    <property type="term" value="C:lysosome"/>
    <property type="evidence" value="ECO:0007669"/>
    <property type="project" value="TreeGrafter"/>
</dbReference>
<dbReference type="OrthoDB" id="1095333at2"/>
<accession>A0A495DTS9</accession>
<comment type="similarity">
    <text evidence="1">Belongs to the glycosyl hydrolase 29 family.</text>
</comment>
<evidence type="ECO:0000313" key="7">
    <source>
        <dbReference type="EMBL" id="RKR07990.1"/>
    </source>
</evidence>
<dbReference type="GO" id="GO:0004560">
    <property type="term" value="F:alpha-L-fucosidase activity"/>
    <property type="evidence" value="ECO:0007669"/>
    <property type="project" value="InterPro"/>
</dbReference>
<reference evidence="7 8" key="1">
    <citation type="submission" date="2018-10" db="EMBL/GenBank/DDBJ databases">
        <title>Genomic Encyclopedia of Archaeal and Bacterial Type Strains, Phase II (KMG-II): from individual species to whole genera.</title>
        <authorList>
            <person name="Goeker M."/>
        </authorList>
    </citation>
    <scope>NUCLEOTIDE SEQUENCE [LARGE SCALE GENOMIC DNA]</scope>
    <source>
        <strain evidence="7 8">DSM 25230</strain>
    </source>
</reference>
<dbReference type="EC" id="3.2.1.51" evidence="2"/>
<dbReference type="InterPro" id="IPR017853">
    <property type="entry name" value="GH"/>
</dbReference>
<name>A0A495DTS9_9FLAO</name>
<organism evidence="7 8">
    <name type="scientific">Maribacter vaceletii</name>
    <dbReference type="NCBI Taxonomy" id="1206816"/>
    <lineage>
        <taxon>Bacteria</taxon>
        <taxon>Pseudomonadati</taxon>
        <taxon>Bacteroidota</taxon>
        <taxon>Flavobacteriia</taxon>
        <taxon>Flavobacteriales</taxon>
        <taxon>Flavobacteriaceae</taxon>
        <taxon>Maribacter</taxon>
    </lineage>
</organism>
<evidence type="ECO:0000256" key="5">
    <source>
        <dbReference type="ARBA" id="ARBA00023295"/>
    </source>
</evidence>
<keyword evidence="3" id="KW-0732">Signal</keyword>
<evidence type="ECO:0000313" key="8">
    <source>
        <dbReference type="Proteomes" id="UP000269412"/>
    </source>
</evidence>
<evidence type="ECO:0000256" key="4">
    <source>
        <dbReference type="ARBA" id="ARBA00022801"/>
    </source>
</evidence>
<dbReference type="InterPro" id="IPR013780">
    <property type="entry name" value="Glyco_hydro_b"/>
</dbReference>
<dbReference type="Proteomes" id="UP000269412">
    <property type="component" value="Unassembled WGS sequence"/>
</dbReference>
<dbReference type="InterPro" id="IPR000933">
    <property type="entry name" value="Glyco_hydro_29"/>
</dbReference>
<gene>
    <name evidence="7" type="ORF">CLV91_2755</name>
</gene>
<dbReference type="PROSITE" id="PS51257">
    <property type="entry name" value="PROKAR_LIPOPROTEIN"/>
    <property type="match status" value="1"/>
</dbReference>
<keyword evidence="5" id="KW-0326">Glycosidase</keyword>
<evidence type="ECO:0000259" key="6">
    <source>
        <dbReference type="Pfam" id="PF01120"/>
    </source>
</evidence>
<dbReference type="EMBL" id="RBIQ01000010">
    <property type="protein sequence ID" value="RKR07990.1"/>
    <property type="molecule type" value="Genomic_DNA"/>
</dbReference>
<dbReference type="InterPro" id="IPR057739">
    <property type="entry name" value="Glyco_hydro_29_N"/>
</dbReference>
<dbReference type="RefSeq" id="WP_121068759.1">
    <property type="nucleotide sequence ID" value="NZ_RBIQ01000010.1"/>
</dbReference>
<dbReference type="Gene3D" id="3.20.20.80">
    <property type="entry name" value="Glycosidases"/>
    <property type="match status" value="1"/>
</dbReference>
<dbReference type="Pfam" id="PF01120">
    <property type="entry name" value="Alpha_L_fucos"/>
    <property type="match status" value="1"/>
</dbReference>